<evidence type="ECO:0000313" key="3">
    <source>
        <dbReference type="EMBL" id="KAF2294963.1"/>
    </source>
</evidence>
<dbReference type="PANTHER" id="PTHR33476">
    <property type="entry name" value="EMB|CAB62613.1"/>
    <property type="match status" value="1"/>
</dbReference>
<dbReference type="Proteomes" id="UP000467840">
    <property type="component" value="Chromosome 7"/>
</dbReference>
<name>A0A6A6L4F7_HEVBR</name>
<dbReference type="AlphaFoldDB" id="A0A6A6L4F7"/>
<accession>A0A6A6L4F7</accession>
<keyword evidence="4" id="KW-1185">Reference proteome</keyword>
<dbReference type="GO" id="GO:0008356">
    <property type="term" value="P:asymmetric cell division"/>
    <property type="evidence" value="ECO:0007669"/>
    <property type="project" value="InterPro"/>
</dbReference>
<organism evidence="3 4">
    <name type="scientific">Hevea brasiliensis</name>
    <name type="common">Para rubber tree</name>
    <name type="synonym">Siphonia brasiliensis</name>
    <dbReference type="NCBI Taxonomy" id="3981"/>
    <lineage>
        <taxon>Eukaryota</taxon>
        <taxon>Viridiplantae</taxon>
        <taxon>Streptophyta</taxon>
        <taxon>Embryophyta</taxon>
        <taxon>Tracheophyta</taxon>
        <taxon>Spermatophyta</taxon>
        <taxon>Magnoliopsida</taxon>
        <taxon>eudicotyledons</taxon>
        <taxon>Gunneridae</taxon>
        <taxon>Pentapetalae</taxon>
        <taxon>rosids</taxon>
        <taxon>fabids</taxon>
        <taxon>Malpighiales</taxon>
        <taxon>Euphorbiaceae</taxon>
        <taxon>Crotonoideae</taxon>
        <taxon>Micrandreae</taxon>
        <taxon>Hevea</taxon>
    </lineage>
</organism>
<keyword evidence="1" id="KW-0175">Coiled coil</keyword>
<comment type="caution">
    <text evidence="3">The sequence shown here is derived from an EMBL/GenBank/DDBJ whole genome shotgun (WGS) entry which is preliminary data.</text>
</comment>
<feature type="coiled-coil region" evidence="1">
    <location>
        <begin position="227"/>
        <end position="254"/>
    </location>
</feature>
<proteinExistence type="predicted"/>
<reference evidence="3 4" key="1">
    <citation type="journal article" date="2020" name="Mol. Plant">
        <title>The Chromosome-Based Rubber Tree Genome Provides New Insights into Spurge Genome Evolution and Rubber Biosynthesis.</title>
        <authorList>
            <person name="Liu J."/>
            <person name="Shi C."/>
            <person name="Shi C.C."/>
            <person name="Li W."/>
            <person name="Zhang Q.J."/>
            <person name="Zhang Y."/>
            <person name="Li K."/>
            <person name="Lu H.F."/>
            <person name="Shi C."/>
            <person name="Zhu S.T."/>
            <person name="Xiao Z.Y."/>
            <person name="Nan H."/>
            <person name="Yue Y."/>
            <person name="Zhu X.G."/>
            <person name="Wu Y."/>
            <person name="Hong X.N."/>
            <person name="Fan G.Y."/>
            <person name="Tong Y."/>
            <person name="Zhang D."/>
            <person name="Mao C.L."/>
            <person name="Liu Y.L."/>
            <person name="Hao S.J."/>
            <person name="Liu W.Q."/>
            <person name="Lv M.Q."/>
            <person name="Zhang H.B."/>
            <person name="Liu Y."/>
            <person name="Hu-Tang G.R."/>
            <person name="Wang J.P."/>
            <person name="Wang J.H."/>
            <person name="Sun Y.H."/>
            <person name="Ni S.B."/>
            <person name="Chen W.B."/>
            <person name="Zhang X.C."/>
            <person name="Jiao Y.N."/>
            <person name="Eichler E.E."/>
            <person name="Li G.H."/>
            <person name="Liu X."/>
            <person name="Gao L.Z."/>
        </authorList>
    </citation>
    <scope>NUCLEOTIDE SEQUENCE [LARGE SCALE GENOMIC DNA]</scope>
    <source>
        <strain evidence="4">cv. GT1</strain>
        <tissue evidence="3">Leaf</tissue>
    </source>
</reference>
<feature type="region of interest" description="Disordered" evidence="2">
    <location>
        <begin position="178"/>
        <end position="200"/>
    </location>
</feature>
<gene>
    <name evidence="3" type="ORF">GH714_029780</name>
</gene>
<protein>
    <submittedName>
        <fullName evidence="3">Uncharacterized protein</fullName>
    </submittedName>
</protein>
<evidence type="ECO:0000313" key="4">
    <source>
        <dbReference type="Proteomes" id="UP000467840"/>
    </source>
</evidence>
<feature type="compositionally biased region" description="Low complexity" evidence="2">
    <location>
        <begin position="189"/>
        <end position="200"/>
    </location>
</feature>
<evidence type="ECO:0000256" key="2">
    <source>
        <dbReference type="SAM" id="MobiDB-lite"/>
    </source>
</evidence>
<evidence type="ECO:0000256" key="1">
    <source>
        <dbReference type="SAM" id="Coils"/>
    </source>
</evidence>
<dbReference type="EMBL" id="JAAGAX010000013">
    <property type="protein sequence ID" value="KAF2294963.1"/>
    <property type="molecule type" value="Genomic_DNA"/>
</dbReference>
<dbReference type="InterPro" id="IPR040348">
    <property type="entry name" value="POLAR-like"/>
</dbReference>
<sequence>MDLWVVAATAGVGYVAKANYLKNSTSRITESSLKTCSFEVHNHSHSHSHPWNLLQQIRDRTCPLCRLPSLKETATNFPLQRDYTRATGRSITDGELLLQNYGNNKRSDGFNLSNESLPEFLIEECYHAAELYREQSRSEEYVYNPLLSAETYLISRGSHATGKEMDLETQTQQLIPRKSKQHIGMGQTRLSRSSRSLRGSSSDGMLFLFLGITMSMMSNIGDNSREIDKLCELLKQAENLVHELHEELETKDRLTWKELANANEG</sequence>
<dbReference type="PANTHER" id="PTHR33476:SF29">
    <property type="match status" value="1"/>
</dbReference>